<accession>A0ABQ7B1E2</accession>
<reference evidence="1 2" key="1">
    <citation type="journal article" date="2020" name="BMC Genomics">
        <title>Intraspecific diversification of the crop wild relative Brassica cretica Lam. using demographic model selection.</title>
        <authorList>
            <person name="Kioukis A."/>
            <person name="Michalopoulou V.A."/>
            <person name="Briers L."/>
            <person name="Pirintsos S."/>
            <person name="Studholme D.J."/>
            <person name="Pavlidis P."/>
            <person name="Sarris P.F."/>
        </authorList>
    </citation>
    <scope>NUCLEOTIDE SEQUENCE [LARGE SCALE GENOMIC DNA]</scope>
    <source>
        <strain evidence="2">cv. PFS-1207/04</strain>
    </source>
</reference>
<dbReference type="EMBL" id="QGKV02001556">
    <property type="protein sequence ID" value="KAF3519934.1"/>
    <property type="molecule type" value="Genomic_DNA"/>
</dbReference>
<proteinExistence type="predicted"/>
<comment type="caution">
    <text evidence="1">The sequence shown here is derived from an EMBL/GenBank/DDBJ whole genome shotgun (WGS) entry which is preliminary data.</text>
</comment>
<name>A0ABQ7B1E2_BRACR</name>
<protein>
    <submittedName>
        <fullName evidence="1">Uncharacterized protein</fullName>
    </submittedName>
</protein>
<gene>
    <name evidence="1" type="ORF">DY000_02059987</name>
</gene>
<keyword evidence="2" id="KW-1185">Reference proteome</keyword>
<organism evidence="1 2">
    <name type="scientific">Brassica cretica</name>
    <name type="common">Mustard</name>
    <dbReference type="NCBI Taxonomy" id="69181"/>
    <lineage>
        <taxon>Eukaryota</taxon>
        <taxon>Viridiplantae</taxon>
        <taxon>Streptophyta</taxon>
        <taxon>Embryophyta</taxon>
        <taxon>Tracheophyta</taxon>
        <taxon>Spermatophyta</taxon>
        <taxon>Magnoliopsida</taxon>
        <taxon>eudicotyledons</taxon>
        <taxon>Gunneridae</taxon>
        <taxon>Pentapetalae</taxon>
        <taxon>rosids</taxon>
        <taxon>malvids</taxon>
        <taxon>Brassicales</taxon>
        <taxon>Brassicaceae</taxon>
        <taxon>Brassiceae</taxon>
        <taxon>Brassica</taxon>
    </lineage>
</organism>
<evidence type="ECO:0000313" key="2">
    <source>
        <dbReference type="Proteomes" id="UP000266723"/>
    </source>
</evidence>
<sequence length="159" mass="18357">MGSTRECIEEFKINLLSKMHDEIREELNKMAQCWEDHTSTWRQKMETWKTKMNTRDGRANGDTASQPAKIMEVVTDQQVPVESMELYDEINGAPIFDVYDEGQNYDVYHDVVPIFDTYGDEDVAVLGCSSFASSPRNNKVFKEPIDLSHDEGLHAQFWI</sequence>
<dbReference type="Proteomes" id="UP000266723">
    <property type="component" value="Unassembled WGS sequence"/>
</dbReference>
<evidence type="ECO:0000313" key="1">
    <source>
        <dbReference type="EMBL" id="KAF3519934.1"/>
    </source>
</evidence>